<protein>
    <recommendedName>
        <fullName evidence="2">FAM21/CAPZIP domain-containing protein</fullName>
    </recommendedName>
</protein>
<accession>A0A3P8N808</accession>
<evidence type="ECO:0000259" key="2">
    <source>
        <dbReference type="Pfam" id="PF15255"/>
    </source>
</evidence>
<name>A0A3P8N808_ASTCA</name>
<dbReference type="Ensembl" id="ENSACLT00000000926.2">
    <property type="protein sequence ID" value="ENSACLP00000000901.2"/>
    <property type="gene ID" value="ENSACLG00000000666.2"/>
</dbReference>
<feature type="compositionally biased region" description="Basic and acidic residues" evidence="1">
    <location>
        <begin position="268"/>
        <end position="285"/>
    </location>
</feature>
<reference evidence="3" key="3">
    <citation type="submission" date="2025-09" db="UniProtKB">
        <authorList>
            <consortium name="Ensembl"/>
        </authorList>
    </citation>
    <scope>IDENTIFICATION</scope>
</reference>
<sequence>MEEQATSQRSVAELARRFKGAAPPQSPAGNEQEKPVRRRPPRTLQLSKPQGGEQEPPAGAPTSPVKVKRNSGLIEKIQAELVLSPTGPPMKSPGIRMLPLNFPLPSPGSAPPATSVTTSSSATPTSPVTSPVTETEGPASFEEPATVADGSVLQSINKGRARHSIRRRPPSRRHRTSSSGEVEAKDASDTQVSSTTDPADKTAAGGKQDGEQGSEGDVFKKEDQTDAPTAAEKNQTHEEEEPKSGDGDVQEGEKGSAEEEEEEAPSSSEKKEEEPRSPETQKQDPTEDATLTDGKEEEQSEVKYLFSFQSDISAVLCVLCVHVLKNCNVSPAGSNKLSPMRTTRRRAPGVLGEKPRISYT</sequence>
<feature type="compositionally biased region" description="Low complexity" evidence="1">
    <location>
        <begin position="111"/>
        <end position="135"/>
    </location>
</feature>
<dbReference type="Proteomes" id="UP000265100">
    <property type="component" value="Chromosome 10"/>
</dbReference>
<evidence type="ECO:0000313" key="4">
    <source>
        <dbReference type="Proteomes" id="UP000265100"/>
    </source>
</evidence>
<reference evidence="3" key="1">
    <citation type="submission" date="2018-05" db="EMBL/GenBank/DDBJ databases">
        <authorList>
            <person name="Datahose"/>
        </authorList>
    </citation>
    <scope>NUCLEOTIDE SEQUENCE</scope>
</reference>
<dbReference type="Bgee" id="ENSACLG00000000666">
    <property type="expression patterns" value="Expressed in spleen and 7 other cell types or tissues"/>
</dbReference>
<dbReference type="Pfam" id="PF15255">
    <property type="entry name" value="CAP-ZIP_m"/>
    <property type="match status" value="1"/>
</dbReference>
<reference evidence="3" key="2">
    <citation type="submission" date="2025-08" db="UniProtKB">
        <authorList>
            <consortium name="Ensembl"/>
        </authorList>
    </citation>
    <scope>IDENTIFICATION</scope>
</reference>
<dbReference type="OrthoDB" id="9450049at2759"/>
<feature type="compositionally biased region" description="Polar residues" evidence="1">
    <location>
        <begin position="1"/>
        <end position="10"/>
    </location>
</feature>
<feature type="region of interest" description="Disordered" evidence="1">
    <location>
        <begin position="335"/>
        <end position="360"/>
    </location>
</feature>
<keyword evidence="4" id="KW-1185">Reference proteome</keyword>
<dbReference type="AlphaFoldDB" id="A0A3P8N808"/>
<evidence type="ECO:0000313" key="3">
    <source>
        <dbReference type="Ensembl" id="ENSACLP00000000901.2"/>
    </source>
</evidence>
<feature type="region of interest" description="Disordered" evidence="1">
    <location>
        <begin position="1"/>
        <end position="71"/>
    </location>
</feature>
<dbReference type="OMA" id="QEGAETH"/>
<dbReference type="GeneTree" id="ENSGT00940000173303"/>
<feature type="compositionally biased region" description="Basic and acidic residues" evidence="1">
    <location>
        <begin position="234"/>
        <end position="257"/>
    </location>
</feature>
<proteinExistence type="predicted"/>
<feature type="region of interest" description="Disordered" evidence="1">
    <location>
        <begin position="84"/>
        <end position="300"/>
    </location>
</feature>
<dbReference type="InterPro" id="IPR029341">
    <property type="entry name" value="FAM21/CAPZIP"/>
</dbReference>
<feature type="compositionally biased region" description="Basic residues" evidence="1">
    <location>
        <begin position="159"/>
        <end position="176"/>
    </location>
</feature>
<feature type="domain" description="FAM21/CAPZIP" evidence="2">
    <location>
        <begin position="63"/>
        <end position="197"/>
    </location>
</feature>
<evidence type="ECO:0000256" key="1">
    <source>
        <dbReference type="SAM" id="MobiDB-lite"/>
    </source>
</evidence>
<organism evidence="3 4">
    <name type="scientific">Astatotilapia calliptera</name>
    <name type="common">Eastern happy</name>
    <name type="synonym">Chromis callipterus</name>
    <dbReference type="NCBI Taxonomy" id="8154"/>
    <lineage>
        <taxon>Eukaryota</taxon>
        <taxon>Metazoa</taxon>
        <taxon>Chordata</taxon>
        <taxon>Craniata</taxon>
        <taxon>Vertebrata</taxon>
        <taxon>Euteleostomi</taxon>
        <taxon>Actinopterygii</taxon>
        <taxon>Neopterygii</taxon>
        <taxon>Teleostei</taxon>
        <taxon>Neoteleostei</taxon>
        <taxon>Acanthomorphata</taxon>
        <taxon>Ovalentaria</taxon>
        <taxon>Cichlomorphae</taxon>
        <taxon>Cichliformes</taxon>
        <taxon>Cichlidae</taxon>
        <taxon>African cichlids</taxon>
        <taxon>Pseudocrenilabrinae</taxon>
        <taxon>Haplochromini</taxon>
        <taxon>Astatotilapia</taxon>
    </lineage>
</organism>
<dbReference type="STRING" id="8154.ENSACLP00000000901"/>